<evidence type="ECO:0000313" key="3">
    <source>
        <dbReference type="Proteomes" id="UP000294508"/>
    </source>
</evidence>
<dbReference type="AlphaFoldDB" id="A0A4R2HSM7"/>
<dbReference type="RefSeq" id="WP_132208052.1">
    <property type="nucleotide sequence ID" value="NZ_SLWN01000002.1"/>
</dbReference>
<reference evidence="2 3" key="1">
    <citation type="journal article" date="2015" name="Stand. Genomic Sci.">
        <title>Genomic Encyclopedia of Bacterial and Archaeal Type Strains, Phase III: the genomes of soil and plant-associated and newly described type strains.</title>
        <authorList>
            <person name="Whitman W.B."/>
            <person name="Woyke T."/>
            <person name="Klenk H.P."/>
            <person name="Zhou Y."/>
            <person name="Lilburn T.G."/>
            <person name="Beck B.J."/>
            <person name="De Vos P."/>
            <person name="Vandamme P."/>
            <person name="Eisen J.A."/>
            <person name="Garrity G."/>
            <person name="Hugenholtz P."/>
            <person name="Kyrpides N.C."/>
        </authorList>
    </citation>
    <scope>NUCLEOTIDE SEQUENCE [LARGE SCALE GENOMIC DNA]</scope>
    <source>
        <strain evidence="2 3">VKM Ac-2572</strain>
    </source>
</reference>
<dbReference type="EMBL" id="SLWN01000002">
    <property type="protein sequence ID" value="TCO34262.1"/>
    <property type="molecule type" value="Genomic_DNA"/>
</dbReference>
<comment type="caution">
    <text evidence="2">The sequence shown here is derived from an EMBL/GenBank/DDBJ whole genome shotgun (WGS) entry which is preliminary data.</text>
</comment>
<protein>
    <submittedName>
        <fullName evidence="2">Uncharacterized protein</fullName>
    </submittedName>
</protein>
<name>A0A4R2HSM7_9ACTN</name>
<dbReference type="PANTHER" id="PTHR40274">
    <property type="entry name" value="VIRGINIAMYCIN B LYASE"/>
    <property type="match status" value="1"/>
</dbReference>
<proteinExistence type="predicted"/>
<sequence length="795" mass="84387">MIPRRPVRHVFSRHVFIRTALVLALMLGLLATGGLTAAADPDPKRPDPFPSETGPIRPDATRMGPAAEDPIRDLGPPISSLTVMEGAIGRTPDGRDVVYAVPAGENAQLNVVDLHTRQLIHALPLTGAAGAWAIVVAPDGSLYVGTYPNAHLYRYDPGTGTVTDLGQPIPGESVIYGLTADPNGNVYAGTYPTAHAFKYDPSNGQVTDYGSLDPVQQYARSTVYDPDHNKLFVGISTPNARLLRIDVETRQVDDITPPGTTAKDFIDLDYAGGRIFANASSRLVVVDAVTGEQIKFTDAATGTQVMDYSLAARGVSAAGPGGVYFTTSTLALTHYDLDTNTVGPVSPPYTLTRGASIGYGWVTENGQQVLYGLAGNYSGGTFRYDPQAGTLAQWSSPFQYVPVALMHALADPSTGKVFVNAYLNGSTSVYDPATGKSTVTTRQGQVEDWAWDNTGKMYVGIYPYGRLSLWDPNAPASPTNPKEIFSLVDSHHQNRPVSVKPAGNRVYVGTTPAYGEYGGALTVYDVPTGAFTVYRNLVADQTISSLLPVGAGLWAGSSIEGGQGTEPVATEAHLIKVDPSTGAVLTDVVPVPGAASINELIIGPDGNLWGLADGIVFVVNPTTGALLRQIPIFSGRAGANDGALQWRDGYLYGVTAGRLFVVDSLGGTSTVLRDHGLNRLTQTPDGTYYTLLRPDGWTNPTNLASYTAPVDGCPQSDLRATVWTGNIDSHVVNRHVTYGCTLTDVLPDASADWPSHSAYVRAVDKKARELESAGTLQRWEGVLIRIAAARSNVGQ</sequence>
<accession>A0A4R2HSM7</accession>
<gene>
    <name evidence="2" type="ORF">EV652_102328</name>
</gene>
<organism evidence="2 3">
    <name type="scientific">Kribbella steppae</name>
    <dbReference type="NCBI Taxonomy" id="2512223"/>
    <lineage>
        <taxon>Bacteria</taxon>
        <taxon>Bacillati</taxon>
        <taxon>Actinomycetota</taxon>
        <taxon>Actinomycetes</taxon>
        <taxon>Propionibacteriales</taxon>
        <taxon>Kribbellaceae</taxon>
        <taxon>Kribbella</taxon>
    </lineage>
</organism>
<dbReference type="Proteomes" id="UP000294508">
    <property type="component" value="Unassembled WGS sequence"/>
</dbReference>
<dbReference type="PANTHER" id="PTHR40274:SF3">
    <property type="entry name" value="VIRGINIAMYCIN B LYASE"/>
    <property type="match status" value="1"/>
</dbReference>
<keyword evidence="3" id="KW-1185">Reference proteome</keyword>
<evidence type="ECO:0000313" key="2">
    <source>
        <dbReference type="EMBL" id="TCO34262.1"/>
    </source>
</evidence>
<dbReference type="InterPro" id="IPR011044">
    <property type="entry name" value="Quino_amine_DH_bsu"/>
</dbReference>
<dbReference type="InterPro" id="IPR015943">
    <property type="entry name" value="WD40/YVTN_repeat-like_dom_sf"/>
</dbReference>
<feature type="region of interest" description="Disordered" evidence="1">
    <location>
        <begin position="37"/>
        <end position="75"/>
    </location>
</feature>
<dbReference type="InterPro" id="IPR051344">
    <property type="entry name" value="Vgb"/>
</dbReference>
<dbReference type="OrthoDB" id="57332at2"/>
<dbReference type="SUPFAM" id="SSF50969">
    <property type="entry name" value="YVTN repeat-like/Quinoprotein amine dehydrogenase"/>
    <property type="match status" value="1"/>
</dbReference>
<dbReference type="SUPFAM" id="SSF101898">
    <property type="entry name" value="NHL repeat"/>
    <property type="match status" value="1"/>
</dbReference>
<evidence type="ECO:0000256" key="1">
    <source>
        <dbReference type="SAM" id="MobiDB-lite"/>
    </source>
</evidence>
<dbReference type="Gene3D" id="2.130.10.10">
    <property type="entry name" value="YVTN repeat-like/Quinoprotein amine dehydrogenase"/>
    <property type="match status" value="2"/>
</dbReference>